<evidence type="ECO:0000313" key="4">
    <source>
        <dbReference type="EMBL" id="CAE0374086.1"/>
    </source>
</evidence>
<evidence type="ECO:0000256" key="1">
    <source>
        <dbReference type="ARBA" id="ARBA00006270"/>
    </source>
</evidence>
<dbReference type="PROSITE" id="PS51421">
    <property type="entry name" value="RAS"/>
    <property type="match status" value="1"/>
</dbReference>
<evidence type="ECO:0000256" key="2">
    <source>
        <dbReference type="ARBA" id="ARBA00022741"/>
    </source>
</evidence>
<dbReference type="SMART" id="SM00174">
    <property type="entry name" value="RHO"/>
    <property type="match status" value="1"/>
</dbReference>
<dbReference type="Pfam" id="PF00071">
    <property type="entry name" value="Ras"/>
    <property type="match status" value="1"/>
</dbReference>
<dbReference type="NCBIfam" id="TIGR00231">
    <property type="entry name" value="small_GTP"/>
    <property type="match status" value="1"/>
</dbReference>
<sequence length="221" mass="24462">MEKKEERTTTLLKCVVLGSSNVGKTSLLTQFIHGRFDSTRRATTGADFASRVLEIDQGRKIRLVIWDTAGQERFHHGTLGNAFYRGADGALLVYDTTDIRSFEQIEMWRGELLQRVQGPPDEFPVVVVGNKIDIPSETRDSEFAAVQKWCRDLGIGICLTSAKDGTGVLAAMEAIAHLAYEAKQRRGKSSHSSLNDRDTLALDNIRRNNRGAVDSSSSCCK</sequence>
<dbReference type="InterPro" id="IPR001806">
    <property type="entry name" value="Small_GTPase"/>
</dbReference>
<dbReference type="GO" id="GO:0003924">
    <property type="term" value="F:GTPase activity"/>
    <property type="evidence" value="ECO:0007669"/>
    <property type="project" value="InterPro"/>
</dbReference>
<proteinExistence type="inferred from homology"/>
<dbReference type="CDD" id="cd00154">
    <property type="entry name" value="Rab"/>
    <property type="match status" value="1"/>
</dbReference>
<dbReference type="FunFam" id="3.40.50.300:FF:001447">
    <property type="entry name" value="Ras-related protein Rab-1B"/>
    <property type="match status" value="1"/>
</dbReference>
<comment type="similarity">
    <text evidence="1">Belongs to the small GTPase superfamily. Rab family.</text>
</comment>
<dbReference type="SUPFAM" id="SSF52540">
    <property type="entry name" value="P-loop containing nucleoside triphosphate hydrolases"/>
    <property type="match status" value="1"/>
</dbReference>
<dbReference type="PRINTS" id="PR00449">
    <property type="entry name" value="RASTRNSFRMNG"/>
</dbReference>
<accession>A0A7S3K3U1</accession>
<dbReference type="PROSITE" id="PS51419">
    <property type="entry name" value="RAB"/>
    <property type="match status" value="1"/>
</dbReference>
<dbReference type="GO" id="GO:0005525">
    <property type="term" value="F:GTP binding"/>
    <property type="evidence" value="ECO:0007669"/>
    <property type="project" value="UniProtKB-KW"/>
</dbReference>
<dbReference type="Gene3D" id="3.40.50.300">
    <property type="entry name" value="P-loop containing nucleotide triphosphate hydrolases"/>
    <property type="match status" value="1"/>
</dbReference>
<keyword evidence="2" id="KW-0547">Nucleotide-binding</keyword>
<evidence type="ECO:0000256" key="3">
    <source>
        <dbReference type="ARBA" id="ARBA00023134"/>
    </source>
</evidence>
<reference evidence="4" key="1">
    <citation type="submission" date="2021-01" db="EMBL/GenBank/DDBJ databases">
        <authorList>
            <person name="Corre E."/>
            <person name="Pelletier E."/>
            <person name="Niang G."/>
            <person name="Scheremetjew M."/>
            <person name="Finn R."/>
            <person name="Kale V."/>
            <person name="Holt S."/>
            <person name="Cochrane G."/>
            <person name="Meng A."/>
            <person name="Brown T."/>
            <person name="Cohen L."/>
        </authorList>
    </citation>
    <scope>NUCLEOTIDE SEQUENCE</scope>
    <source>
        <strain evidence="4">CCMP1510</strain>
    </source>
</reference>
<dbReference type="PANTHER" id="PTHR47981:SF20">
    <property type="entry name" value="RAS-RELATED PROTEIN RAB-7A"/>
    <property type="match status" value="1"/>
</dbReference>
<organism evidence="4">
    <name type="scientific">Aureoumbra lagunensis</name>
    <dbReference type="NCBI Taxonomy" id="44058"/>
    <lineage>
        <taxon>Eukaryota</taxon>
        <taxon>Sar</taxon>
        <taxon>Stramenopiles</taxon>
        <taxon>Ochrophyta</taxon>
        <taxon>Pelagophyceae</taxon>
        <taxon>Pelagomonadales</taxon>
        <taxon>Aureoumbra</taxon>
    </lineage>
</organism>
<dbReference type="PANTHER" id="PTHR47981">
    <property type="entry name" value="RAB FAMILY"/>
    <property type="match status" value="1"/>
</dbReference>
<protein>
    <submittedName>
        <fullName evidence="4">Uncharacterized protein</fullName>
    </submittedName>
</protein>
<dbReference type="SMART" id="SM00175">
    <property type="entry name" value="RAB"/>
    <property type="match status" value="1"/>
</dbReference>
<gene>
    <name evidence="4" type="ORF">ALAG00032_LOCUS14889</name>
</gene>
<name>A0A7S3K3U1_9STRA</name>
<dbReference type="EMBL" id="HBIJ01022742">
    <property type="protein sequence ID" value="CAE0374086.1"/>
    <property type="molecule type" value="Transcribed_RNA"/>
</dbReference>
<keyword evidence="3" id="KW-0342">GTP-binding</keyword>
<dbReference type="SMART" id="SM00173">
    <property type="entry name" value="RAS"/>
    <property type="match status" value="1"/>
</dbReference>
<dbReference type="AlphaFoldDB" id="A0A7S3K3U1"/>
<dbReference type="InterPro" id="IPR027417">
    <property type="entry name" value="P-loop_NTPase"/>
</dbReference>
<dbReference type="SMART" id="SM00176">
    <property type="entry name" value="RAN"/>
    <property type="match status" value="1"/>
</dbReference>
<dbReference type="InterPro" id="IPR005225">
    <property type="entry name" value="Small_GTP-bd"/>
</dbReference>